<comment type="similarity">
    <text evidence="1">Belongs to the pseudouridine synthase RsuA family.</text>
</comment>
<dbReference type="Gene3D" id="3.10.290.10">
    <property type="entry name" value="RNA-binding S4 domain"/>
    <property type="match status" value="1"/>
</dbReference>
<dbReference type="GO" id="GO:0001522">
    <property type="term" value="P:pseudouridine synthesis"/>
    <property type="evidence" value="ECO:0007669"/>
    <property type="project" value="InterPro"/>
</dbReference>
<dbReference type="FunFam" id="3.10.290.10:FF:000003">
    <property type="entry name" value="Pseudouridine synthase"/>
    <property type="match status" value="1"/>
</dbReference>
<keyword evidence="2" id="KW-0413">Isomerase</keyword>
<dbReference type="GO" id="GO:0009982">
    <property type="term" value="F:pseudouridine synthase activity"/>
    <property type="evidence" value="ECO:0007669"/>
    <property type="project" value="InterPro"/>
</dbReference>
<dbReference type="PROSITE" id="PS01149">
    <property type="entry name" value="PSI_RSU"/>
    <property type="match status" value="1"/>
</dbReference>
<dbReference type="InterPro" id="IPR018496">
    <property type="entry name" value="PsdUridine_synth_RsuA/RluB_CS"/>
</dbReference>
<dbReference type="InterPro" id="IPR002942">
    <property type="entry name" value="S4_RNA-bd"/>
</dbReference>
<dbReference type="InterPro" id="IPR020103">
    <property type="entry name" value="PsdUridine_synth_cat_dom_sf"/>
</dbReference>
<dbReference type="SUPFAM" id="SSF55174">
    <property type="entry name" value="Alpha-L RNA-binding motif"/>
    <property type="match status" value="1"/>
</dbReference>
<dbReference type="SMART" id="SM00363">
    <property type="entry name" value="S4"/>
    <property type="match status" value="1"/>
</dbReference>
<evidence type="ECO:0000256" key="1">
    <source>
        <dbReference type="ARBA" id="ARBA00008348"/>
    </source>
</evidence>
<dbReference type="CDD" id="cd02870">
    <property type="entry name" value="PseudoU_synth_RsuA_like"/>
    <property type="match status" value="1"/>
</dbReference>
<dbReference type="PANTHER" id="PTHR47683">
    <property type="entry name" value="PSEUDOURIDINE SYNTHASE FAMILY PROTEIN-RELATED"/>
    <property type="match status" value="1"/>
</dbReference>
<name>A0A381VLQ1_9ZZZZ</name>
<dbReference type="CDD" id="cd00165">
    <property type="entry name" value="S4"/>
    <property type="match status" value="1"/>
</dbReference>
<dbReference type="Gene3D" id="3.30.70.580">
    <property type="entry name" value="Pseudouridine synthase I, catalytic domain, N-terminal subdomain"/>
    <property type="match status" value="1"/>
</dbReference>
<dbReference type="InterPro" id="IPR020094">
    <property type="entry name" value="TruA/RsuA/RluB/E/F_N"/>
</dbReference>
<dbReference type="GO" id="GO:0006364">
    <property type="term" value="P:rRNA processing"/>
    <property type="evidence" value="ECO:0007669"/>
    <property type="project" value="UniProtKB-ARBA"/>
</dbReference>
<dbReference type="InterPro" id="IPR006145">
    <property type="entry name" value="PsdUridine_synth_RsuA/RluA"/>
</dbReference>
<sequence length="263" mass="29907">MKIRLQKVIADAGLTSRREAERWITEGRVKVNGNVVTKLGTTVDPLLDEIRARGKLIPRSQGRVFILLNKPADFLTTMGADERGRKTVMDLIKNIPARVFPVGRLDYNTQGALLLSSDGALSKKLLDPKYKVPRTYLVKVRGVPEEKTLRRLRRGVGLDNQPTMPLEVEVDRISGKNSFIKIKMFEGKNRHVKRICEIVGHSVIRLKRTHFGNLTLTGLPTGAYKFLTPREIKSLELLVKKEPVEKKIKRRRSVVSSKRIQER</sequence>
<dbReference type="InterPro" id="IPR042092">
    <property type="entry name" value="PsdUridine_s_RsuA/RluB/E/F_cat"/>
</dbReference>
<dbReference type="GO" id="GO:0003723">
    <property type="term" value="F:RNA binding"/>
    <property type="evidence" value="ECO:0007669"/>
    <property type="project" value="InterPro"/>
</dbReference>
<dbReference type="EMBL" id="UINC01009034">
    <property type="protein sequence ID" value="SVA40587.1"/>
    <property type="molecule type" value="Genomic_DNA"/>
</dbReference>
<accession>A0A381VLQ1</accession>
<proteinExistence type="inferred from homology"/>
<reference evidence="4" key="1">
    <citation type="submission" date="2018-05" db="EMBL/GenBank/DDBJ databases">
        <authorList>
            <person name="Lanie J.A."/>
            <person name="Ng W.-L."/>
            <person name="Kazmierczak K.M."/>
            <person name="Andrzejewski T.M."/>
            <person name="Davidsen T.M."/>
            <person name="Wayne K.J."/>
            <person name="Tettelin H."/>
            <person name="Glass J.I."/>
            <person name="Rusch D."/>
            <person name="Podicherti R."/>
            <person name="Tsui H.-C.T."/>
            <person name="Winkler M.E."/>
        </authorList>
    </citation>
    <scope>NUCLEOTIDE SEQUENCE</scope>
</reference>
<dbReference type="AlphaFoldDB" id="A0A381VLQ1"/>
<feature type="domain" description="RNA-binding S4" evidence="3">
    <location>
        <begin position="3"/>
        <end position="63"/>
    </location>
</feature>
<dbReference type="NCBIfam" id="TIGR00093">
    <property type="entry name" value="pseudouridine synthase"/>
    <property type="match status" value="1"/>
</dbReference>
<dbReference type="InterPro" id="IPR050343">
    <property type="entry name" value="RsuA_PseudoU_synthase"/>
</dbReference>
<dbReference type="PANTHER" id="PTHR47683:SF2">
    <property type="entry name" value="RNA-BINDING S4 DOMAIN-CONTAINING PROTEIN"/>
    <property type="match status" value="1"/>
</dbReference>
<dbReference type="SUPFAM" id="SSF55120">
    <property type="entry name" value="Pseudouridine synthase"/>
    <property type="match status" value="1"/>
</dbReference>
<gene>
    <name evidence="4" type="ORF">METZ01_LOCUS93441</name>
</gene>
<dbReference type="Pfam" id="PF01479">
    <property type="entry name" value="S4"/>
    <property type="match status" value="1"/>
</dbReference>
<dbReference type="Pfam" id="PF00849">
    <property type="entry name" value="PseudoU_synth_2"/>
    <property type="match status" value="1"/>
</dbReference>
<dbReference type="PROSITE" id="PS50889">
    <property type="entry name" value="S4"/>
    <property type="match status" value="1"/>
</dbReference>
<protein>
    <recommendedName>
        <fullName evidence="3">RNA-binding S4 domain-containing protein</fullName>
    </recommendedName>
</protein>
<dbReference type="Gene3D" id="3.30.70.1560">
    <property type="entry name" value="Alpha-L RNA-binding motif"/>
    <property type="match status" value="1"/>
</dbReference>
<evidence type="ECO:0000256" key="2">
    <source>
        <dbReference type="ARBA" id="ARBA00023235"/>
    </source>
</evidence>
<organism evidence="4">
    <name type="scientific">marine metagenome</name>
    <dbReference type="NCBI Taxonomy" id="408172"/>
    <lineage>
        <taxon>unclassified sequences</taxon>
        <taxon>metagenomes</taxon>
        <taxon>ecological metagenomes</taxon>
    </lineage>
</organism>
<dbReference type="InterPro" id="IPR000748">
    <property type="entry name" value="PsdUridine_synth_RsuA/RluB/E/F"/>
</dbReference>
<dbReference type="InterPro" id="IPR036986">
    <property type="entry name" value="S4_RNA-bd_sf"/>
</dbReference>
<evidence type="ECO:0000259" key="3">
    <source>
        <dbReference type="SMART" id="SM00363"/>
    </source>
</evidence>
<evidence type="ECO:0000313" key="4">
    <source>
        <dbReference type="EMBL" id="SVA40587.1"/>
    </source>
</evidence>